<comment type="similarity">
    <text evidence="1">Belongs to the peptidase S8 family.</text>
</comment>
<evidence type="ECO:0000256" key="3">
    <source>
        <dbReference type="SAM" id="SignalP"/>
    </source>
</evidence>
<organism evidence="5 6">
    <name type="scientific">Nyssa sinensis</name>
    <dbReference type="NCBI Taxonomy" id="561372"/>
    <lineage>
        <taxon>Eukaryota</taxon>
        <taxon>Viridiplantae</taxon>
        <taxon>Streptophyta</taxon>
        <taxon>Embryophyta</taxon>
        <taxon>Tracheophyta</taxon>
        <taxon>Spermatophyta</taxon>
        <taxon>Magnoliopsida</taxon>
        <taxon>eudicotyledons</taxon>
        <taxon>Gunneridae</taxon>
        <taxon>Pentapetalae</taxon>
        <taxon>asterids</taxon>
        <taxon>Cornales</taxon>
        <taxon>Nyssaceae</taxon>
        <taxon>Nyssa</taxon>
    </lineage>
</organism>
<gene>
    <name evidence="5" type="ORF">F0562_007829</name>
</gene>
<dbReference type="PANTHER" id="PTHR10795">
    <property type="entry name" value="PROPROTEIN CONVERTASE SUBTILISIN/KEXIN"/>
    <property type="match status" value="1"/>
</dbReference>
<dbReference type="Pfam" id="PF00082">
    <property type="entry name" value="Peptidase_S8"/>
    <property type="match status" value="1"/>
</dbReference>
<keyword evidence="6" id="KW-1185">Reference proteome</keyword>
<evidence type="ECO:0000259" key="4">
    <source>
        <dbReference type="Pfam" id="PF00082"/>
    </source>
</evidence>
<protein>
    <recommendedName>
        <fullName evidence="4">Peptidase S8/S53 domain-containing protein</fullName>
    </recommendedName>
</protein>
<keyword evidence="2 3" id="KW-0732">Signal</keyword>
<evidence type="ECO:0000313" key="5">
    <source>
        <dbReference type="EMBL" id="KAA8526071.1"/>
    </source>
</evidence>
<dbReference type="InterPro" id="IPR036852">
    <property type="entry name" value="Peptidase_S8/S53_dom_sf"/>
</dbReference>
<reference evidence="5 6" key="1">
    <citation type="submission" date="2019-09" db="EMBL/GenBank/DDBJ databases">
        <title>A chromosome-level genome assembly of the Chinese tupelo Nyssa sinensis.</title>
        <authorList>
            <person name="Yang X."/>
            <person name="Kang M."/>
            <person name="Yang Y."/>
            <person name="Xiong H."/>
            <person name="Wang M."/>
            <person name="Zhang Z."/>
            <person name="Wang Z."/>
            <person name="Wu H."/>
            <person name="Ma T."/>
            <person name="Liu J."/>
            <person name="Xi Z."/>
        </authorList>
    </citation>
    <scope>NUCLEOTIDE SEQUENCE [LARGE SCALE GENOMIC DNA]</scope>
    <source>
        <strain evidence="5">J267</strain>
        <tissue evidence="5">Leaf</tissue>
    </source>
</reference>
<evidence type="ECO:0000256" key="2">
    <source>
        <dbReference type="ARBA" id="ARBA00022729"/>
    </source>
</evidence>
<feature type="signal peptide" evidence="3">
    <location>
        <begin position="1"/>
        <end position="36"/>
    </location>
</feature>
<dbReference type="OrthoDB" id="206201at2759"/>
<sequence>MTGFLTMKDSNKTHLFALIHLLLILSGQDLIAPVDANSGVHIVYVEKKHHNDPKLVTDSHHDLLVSVVGRYPQLADLMYSIFFLGLPGVVRVIPNRFHTLQITRSWDYLSLSSHSPTNLLRDSNMGDGVIIGVIDSAIHDGVDVLSLAIGSIIPLFSDVDERDGIATGSFHVVASGITVVCAASNVIPFAQTVQNTAPWIMTIAASTMDRSFPTKITLGNNKTIWVLYFTVFSKAYETEH</sequence>
<evidence type="ECO:0000313" key="6">
    <source>
        <dbReference type="Proteomes" id="UP000325577"/>
    </source>
</evidence>
<name>A0A5J5A9U5_9ASTE</name>
<dbReference type="Proteomes" id="UP000325577">
    <property type="component" value="Linkage Group LG3"/>
</dbReference>
<dbReference type="InterPro" id="IPR045051">
    <property type="entry name" value="SBT"/>
</dbReference>
<dbReference type="Gene3D" id="3.50.30.30">
    <property type="match status" value="1"/>
</dbReference>
<feature type="chain" id="PRO_5023812350" description="Peptidase S8/S53 domain-containing protein" evidence="3">
    <location>
        <begin position="37"/>
        <end position="240"/>
    </location>
</feature>
<feature type="domain" description="Peptidase S8/S53" evidence="4">
    <location>
        <begin position="120"/>
        <end position="210"/>
    </location>
</feature>
<evidence type="ECO:0000256" key="1">
    <source>
        <dbReference type="ARBA" id="ARBA00011073"/>
    </source>
</evidence>
<accession>A0A5J5A9U5</accession>
<dbReference type="GO" id="GO:0004252">
    <property type="term" value="F:serine-type endopeptidase activity"/>
    <property type="evidence" value="ECO:0007669"/>
    <property type="project" value="InterPro"/>
</dbReference>
<dbReference type="InterPro" id="IPR000209">
    <property type="entry name" value="Peptidase_S8/S53_dom"/>
</dbReference>
<dbReference type="GO" id="GO:0006508">
    <property type="term" value="P:proteolysis"/>
    <property type="evidence" value="ECO:0007669"/>
    <property type="project" value="InterPro"/>
</dbReference>
<dbReference type="Gene3D" id="3.40.50.200">
    <property type="entry name" value="Peptidase S8/S53 domain"/>
    <property type="match status" value="1"/>
</dbReference>
<proteinExistence type="inferred from homology"/>
<dbReference type="SUPFAM" id="SSF52743">
    <property type="entry name" value="Subtilisin-like"/>
    <property type="match status" value="1"/>
</dbReference>
<dbReference type="AlphaFoldDB" id="A0A5J5A9U5"/>
<dbReference type="EMBL" id="CM018046">
    <property type="protein sequence ID" value="KAA8526071.1"/>
    <property type="molecule type" value="Genomic_DNA"/>
</dbReference>